<accession>I1D639</accession>
<dbReference type="Proteomes" id="UP000005087">
    <property type="component" value="Chromosome"/>
</dbReference>
<feature type="compositionally biased region" description="Polar residues" evidence="1">
    <location>
        <begin position="79"/>
        <end position="89"/>
    </location>
</feature>
<sequence>MGRARTSDGARSAGVMPLLAGVISALALTGAAVYTVSEAQCDPGHYVTEGRKTILVGGCVSGAELREAGIGHDHDRPGTTETSPSNLRP</sequence>
<dbReference type="EMBL" id="CM001484">
    <property type="protein sequence ID" value="EIF00414.1"/>
    <property type="molecule type" value="Genomic_DNA"/>
</dbReference>
<name>I1D639_9PSEU</name>
<feature type="compositionally biased region" description="Basic and acidic residues" evidence="1">
    <location>
        <begin position="67"/>
        <end position="78"/>
    </location>
</feature>
<dbReference type="HOGENOM" id="CLU_187712_0_0_11"/>
<reference evidence="2 3" key="1">
    <citation type="submission" date="2011-09" db="EMBL/GenBank/DDBJ databases">
        <authorList>
            <consortium name="US DOE Joint Genome Institute (JGI-PGF)"/>
            <person name="Lucas S."/>
            <person name="Han J."/>
            <person name="Lapidus A."/>
            <person name="Cheng J.-F."/>
            <person name="Goodwin L."/>
            <person name="Pitluck S."/>
            <person name="Peters L."/>
            <person name="Land M.L."/>
            <person name="Hauser L."/>
            <person name="Brambilla E."/>
            <person name="Klenk H.-P."/>
            <person name="Woyke T.J."/>
        </authorList>
    </citation>
    <scope>NUCLEOTIDE SEQUENCE [LARGE SCALE GENOMIC DNA]</scope>
    <source>
        <strain evidence="2 3">K62</strain>
    </source>
</reference>
<organism evidence="2 3">
    <name type="scientific">Saccharomonospora glauca K62</name>
    <dbReference type="NCBI Taxonomy" id="928724"/>
    <lineage>
        <taxon>Bacteria</taxon>
        <taxon>Bacillati</taxon>
        <taxon>Actinomycetota</taxon>
        <taxon>Actinomycetes</taxon>
        <taxon>Pseudonocardiales</taxon>
        <taxon>Pseudonocardiaceae</taxon>
        <taxon>Saccharomonospora</taxon>
    </lineage>
</organism>
<dbReference type="OrthoDB" id="3556576at2"/>
<dbReference type="RefSeq" id="WP_005466184.1">
    <property type="nucleotide sequence ID" value="NZ_CM001484.1"/>
</dbReference>
<evidence type="ECO:0000313" key="3">
    <source>
        <dbReference type="Proteomes" id="UP000005087"/>
    </source>
</evidence>
<proteinExistence type="predicted"/>
<evidence type="ECO:0000313" key="2">
    <source>
        <dbReference type="EMBL" id="EIF00414.1"/>
    </source>
</evidence>
<keyword evidence="3" id="KW-1185">Reference proteome</keyword>
<reference evidence="3" key="2">
    <citation type="submission" date="2012-01" db="EMBL/GenBank/DDBJ databases">
        <title>Noncontiguous Finished sequence of chromosome of Saccharomonospora glauca K62.</title>
        <authorList>
            <consortium name="US DOE Joint Genome Institute"/>
            <person name="Lucas S."/>
            <person name="Han J."/>
            <person name="Lapidus A."/>
            <person name="Cheng J.-F."/>
            <person name="Goodwin L."/>
            <person name="Pitluck S."/>
            <person name="Peters L."/>
            <person name="Mikhailova N."/>
            <person name="Held B."/>
            <person name="Detter J.C."/>
            <person name="Han C."/>
            <person name="Tapia R."/>
            <person name="Land M."/>
            <person name="Hauser L."/>
            <person name="Kyrpides N."/>
            <person name="Ivanova N."/>
            <person name="Pagani I."/>
            <person name="Brambilla E.-M."/>
            <person name="Klenk H.-P."/>
            <person name="Woyke T."/>
        </authorList>
    </citation>
    <scope>NUCLEOTIDE SEQUENCE [LARGE SCALE GENOMIC DNA]</scope>
    <source>
        <strain evidence="3">K62</strain>
    </source>
</reference>
<dbReference type="AlphaFoldDB" id="I1D639"/>
<evidence type="ECO:0000256" key="1">
    <source>
        <dbReference type="SAM" id="MobiDB-lite"/>
    </source>
</evidence>
<feature type="region of interest" description="Disordered" evidence="1">
    <location>
        <begin position="67"/>
        <end position="89"/>
    </location>
</feature>
<gene>
    <name evidence="2" type="ORF">SacglDRAFT_03555</name>
</gene>
<protein>
    <submittedName>
        <fullName evidence="2">Uncharacterized protein</fullName>
    </submittedName>
</protein>